<feature type="binding site" evidence="18">
    <location>
        <position position="73"/>
    </location>
    <ligand>
        <name>a divalent metal cation</name>
        <dbReference type="ChEBI" id="CHEBI:60240"/>
    </ligand>
</feature>
<dbReference type="OrthoDB" id="290917at2"/>
<keyword evidence="10 19" id="KW-1133">Transmembrane helix</keyword>
<keyword evidence="4" id="KW-0444">Lipid biosynthesis</keyword>
<evidence type="ECO:0000256" key="16">
    <source>
        <dbReference type="PIRSR" id="PIRSR600829-2"/>
    </source>
</evidence>
<dbReference type="GO" id="GO:0036433">
    <property type="term" value="F:di-trans, poly-cis-undecaprenol kinase activity"/>
    <property type="evidence" value="ECO:0007669"/>
    <property type="project" value="UniProtKB-EC"/>
</dbReference>
<keyword evidence="18" id="KW-0479">Metal-binding</keyword>
<keyword evidence="14" id="KW-1208">Phospholipid metabolism</keyword>
<evidence type="ECO:0000256" key="12">
    <source>
        <dbReference type="ARBA" id="ARBA00023136"/>
    </source>
</evidence>
<feature type="transmembrane region" description="Helical" evidence="19">
    <location>
        <begin position="28"/>
        <end position="46"/>
    </location>
</feature>
<evidence type="ECO:0000256" key="15">
    <source>
        <dbReference type="PIRSR" id="PIRSR600829-1"/>
    </source>
</evidence>
<organism evidence="20 21">
    <name type="scientific">Novipirellula aureliae</name>
    <dbReference type="NCBI Taxonomy" id="2527966"/>
    <lineage>
        <taxon>Bacteria</taxon>
        <taxon>Pseudomonadati</taxon>
        <taxon>Planctomycetota</taxon>
        <taxon>Planctomycetia</taxon>
        <taxon>Pirellulales</taxon>
        <taxon>Pirellulaceae</taxon>
        <taxon>Novipirellula</taxon>
    </lineage>
</organism>
<gene>
    <name evidence="20" type="primary">dgkA</name>
    <name evidence="20" type="ORF">Q31b_28170</name>
</gene>
<dbReference type="GO" id="GO:0005886">
    <property type="term" value="C:plasma membrane"/>
    <property type="evidence" value="ECO:0007669"/>
    <property type="project" value="UniProtKB-SubCell"/>
</dbReference>
<protein>
    <submittedName>
        <fullName evidence="20">Undecaprenol kinase</fullName>
        <ecNumber evidence="20">2.7.1.66</ecNumber>
    </submittedName>
</protein>
<dbReference type="CDD" id="cd14263">
    <property type="entry name" value="DAGK_IM_like"/>
    <property type="match status" value="1"/>
</dbReference>
<name>A0A5C6DVG9_9BACT</name>
<dbReference type="AlphaFoldDB" id="A0A5C6DVG9"/>
<dbReference type="EC" id="2.7.1.66" evidence="20"/>
<dbReference type="GO" id="GO:0005524">
    <property type="term" value="F:ATP binding"/>
    <property type="evidence" value="ECO:0007669"/>
    <property type="project" value="UniProtKB-KW"/>
</dbReference>
<evidence type="ECO:0000256" key="8">
    <source>
        <dbReference type="ARBA" id="ARBA00022777"/>
    </source>
</evidence>
<evidence type="ECO:0000256" key="2">
    <source>
        <dbReference type="ARBA" id="ARBA00005967"/>
    </source>
</evidence>
<keyword evidence="21" id="KW-1185">Reference proteome</keyword>
<evidence type="ECO:0000256" key="18">
    <source>
        <dbReference type="PIRSR" id="PIRSR600829-4"/>
    </source>
</evidence>
<evidence type="ECO:0000313" key="21">
    <source>
        <dbReference type="Proteomes" id="UP000315471"/>
    </source>
</evidence>
<keyword evidence="7 17" id="KW-0547">Nucleotide-binding</keyword>
<proteinExistence type="inferred from homology"/>
<comment type="similarity">
    <text evidence="2">Belongs to the bacterial diacylglycerol kinase family.</text>
</comment>
<dbReference type="InterPro" id="IPR000829">
    <property type="entry name" value="DAGK"/>
</dbReference>
<dbReference type="GO" id="GO:0046872">
    <property type="term" value="F:metal ion binding"/>
    <property type="evidence" value="ECO:0007669"/>
    <property type="project" value="UniProtKB-KW"/>
</dbReference>
<sequence>MDRRKSWQRKYAVAFRGLWISIHDQRSFGIHLSIAAMVLILAATMRLEAWRWAALVCVITLVFSAELMNTAIERLVKRLHPEHDSQIGDALDTAAAAVLVAAIGAVFAGVIVLGPPLLEWVLLGS</sequence>
<comment type="cofactor">
    <cofactor evidence="18">
        <name>Mg(2+)</name>
        <dbReference type="ChEBI" id="CHEBI:18420"/>
    </cofactor>
    <text evidence="18">Mn(2+), Zn(2+), Cd(2+) and Co(2+) support activity to lesser extents.</text>
</comment>
<keyword evidence="5 20" id="KW-0808">Transferase</keyword>
<comment type="subcellular location">
    <subcellularLocation>
        <location evidence="1">Cell membrane</location>
        <topology evidence="1">Multi-pass membrane protein</topology>
    </subcellularLocation>
</comment>
<evidence type="ECO:0000256" key="4">
    <source>
        <dbReference type="ARBA" id="ARBA00022516"/>
    </source>
</evidence>
<comment type="caution">
    <text evidence="20">The sequence shown here is derived from an EMBL/GenBank/DDBJ whole genome shotgun (WGS) entry which is preliminary data.</text>
</comment>
<dbReference type="InterPro" id="IPR036945">
    <property type="entry name" value="DAGK_sf"/>
</dbReference>
<evidence type="ECO:0000256" key="19">
    <source>
        <dbReference type="SAM" id="Phobius"/>
    </source>
</evidence>
<evidence type="ECO:0000256" key="7">
    <source>
        <dbReference type="ARBA" id="ARBA00022741"/>
    </source>
</evidence>
<keyword evidence="6 19" id="KW-0812">Transmembrane</keyword>
<keyword evidence="9 17" id="KW-0067">ATP-binding</keyword>
<evidence type="ECO:0000313" key="20">
    <source>
        <dbReference type="EMBL" id="TWU41373.1"/>
    </source>
</evidence>
<keyword evidence="3" id="KW-1003">Cell membrane</keyword>
<dbReference type="GO" id="GO:0008654">
    <property type="term" value="P:phospholipid biosynthetic process"/>
    <property type="evidence" value="ECO:0007669"/>
    <property type="project" value="UniProtKB-KW"/>
</dbReference>
<evidence type="ECO:0000256" key="6">
    <source>
        <dbReference type="ARBA" id="ARBA00022692"/>
    </source>
</evidence>
<evidence type="ECO:0000256" key="10">
    <source>
        <dbReference type="ARBA" id="ARBA00022989"/>
    </source>
</evidence>
<feature type="transmembrane region" description="Helical" evidence="19">
    <location>
        <begin position="93"/>
        <end position="118"/>
    </location>
</feature>
<feature type="binding site" evidence="17">
    <location>
        <position position="73"/>
    </location>
    <ligand>
        <name>ATP</name>
        <dbReference type="ChEBI" id="CHEBI:30616"/>
    </ligand>
</feature>
<keyword evidence="11" id="KW-0443">Lipid metabolism</keyword>
<accession>A0A5C6DVG9</accession>
<evidence type="ECO:0000256" key="17">
    <source>
        <dbReference type="PIRSR" id="PIRSR600829-3"/>
    </source>
</evidence>
<feature type="transmembrane region" description="Helical" evidence="19">
    <location>
        <begin position="52"/>
        <end position="72"/>
    </location>
</feature>
<evidence type="ECO:0000256" key="3">
    <source>
        <dbReference type="ARBA" id="ARBA00022475"/>
    </source>
</evidence>
<dbReference type="Gene3D" id="1.10.287.3610">
    <property type="match status" value="1"/>
</dbReference>
<dbReference type="PANTHER" id="PTHR34299:SF1">
    <property type="entry name" value="DIACYLGLYCEROL KINASE"/>
    <property type="match status" value="1"/>
</dbReference>
<evidence type="ECO:0000256" key="9">
    <source>
        <dbReference type="ARBA" id="ARBA00022840"/>
    </source>
</evidence>
<feature type="binding site" evidence="16">
    <location>
        <position position="66"/>
    </location>
    <ligand>
        <name>substrate</name>
    </ligand>
</feature>
<dbReference type="EMBL" id="SJPY01000004">
    <property type="protein sequence ID" value="TWU41373.1"/>
    <property type="molecule type" value="Genomic_DNA"/>
</dbReference>
<dbReference type="RefSeq" id="WP_146600204.1">
    <property type="nucleotide sequence ID" value="NZ_SJPY01000004.1"/>
</dbReference>
<evidence type="ECO:0000256" key="1">
    <source>
        <dbReference type="ARBA" id="ARBA00004651"/>
    </source>
</evidence>
<evidence type="ECO:0000256" key="11">
    <source>
        <dbReference type="ARBA" id="ARBA00023098"/>
    </source>
</evidence>
<dbReference type="Proteomes" id="UP000315471">
    <property type="component" value="Unassembled WGS sequence"/>
</dbReference>
<dbReference type="PANTHER" id="PTHR34299">
    <property type="entry name" value="DIACYLGLYCEROL KINASE"/>
    <property type="match status" value="1"/>
</dbReference>
<keyword evidence="12 19" id="KW-0472">Membrane</keyword>
<dbReference type="Pfam" id="PF01219">
    <property type="entry name" value="DAGK_prokar"/>
    <property type="match status" value="1"/>
</dbReference>
<keyword evidence="13" id="KW-0594">Phospholipid biosynthesis</keyword>
<keyword evidence="18" id="KW-0460">Magnesium</keyword>
<keyword evidence="8 20" id="KW-0418">Kinase</keyword>
<feature type="active site" description="Proton acceptor" evidence="15">
    <location>
        <position position="66"/>
    </location>
</feature>
<evidence type="ECO:0000256" key="14">
    <source>
        <dbReference type="ARBA" id="ARBA00023264"/>
    </source>
</evidence>
<evidence type="ECO:0000256" key="13">
    <source>
        <dbReference type="ARBA" id="ARBA00023209"/>
    </source>
</evidence>
<reference evidence="20 21" key="1">
    <citation type="submission" date="2019-02" db="EMBL/GenBank/DDBJ databases">
        <title>Deep-cultivation of Planctomycetes and their phenomic and genomic characterization uncovers novel biology.</title>
        <authorList>
            <person name="Wiegand S."/>
            <person name="Jogler M."/>
            <person name="Boedeker C."/>
            <person name="Pinto D."/>
            <person name="Vollmers J."/>
            <person name="Rivas-Marin E."/>
            <person name="Kohn T."/>
            <person name="Peeters S.H."/>
            <person name="Heuer A."/>
            <person name="Rast P."/>
            <person name="Oberbeckmann S."/>
            <person name="Bunk B."/>
            <person name="Jeske O."/>
            <person name="Meyerdierks A."/>
            <person name="Storesund J.E."/>
            <person name="Kallscheuer N."/>
            <person name="Luecker S."/>
            <person name="Lage O.M."/>
            <person name="Pohl T."/>
            <person name="Merkel B.J."/>
            <person name="Hornburger P."/>
            <person name="Mueller R.-W."/>
            <person name="Bruemmer F."/>
            <person name="Labrenz M."/>
            <person name="Spormann A.M."/>
            <person name="Op Den Camp H."/>
            <person name="Overmann J."/>
            <person name="Amann R."/>
            <person name="Jetten M.S.M."/>
            <person name="Mascher T."/>
            <person name="Medema M.H."/>
            <person name="Devos D.P."/>
            <person name="Kaster A.-K."/>
            <person name="Ovreas L."/>
            <person name="Rohde M."/>
            <person name="Galperin M.Y."/>
            <person name="Jogler C."/>
        </authorList>
    </citation>
    <scope>NUCLEOTIDE SEQUENCE [LARGE SCALE GENOMIC DNA]</scope>
    <source>
        <strain evidence="20 21">Q31b</strain>
    </source>
</reference>
<evidence type="ECO:0000256" key="5">
    <source>
        <dbReference type="ARBA" id="ARBA00022679"/>
    </source>
</evidence>